<organism evidence="1 2">
    <name type="scientific">Thecamonas trahens ATCC 50062</name>
    <dbReference type="NCBI Taxonomy" id="461836"/>
    <lineage>
        <taxon>Eukaryota</taxon>
        <taxon>Apusozoa</taxon>
        <taxon>Apusomonadida</taxon>
        <taxon>Apusomonadidae</taxon>
        <taxon>Thecamonas</taxon>
    </lineage>
</organism>
<accession>A0A0L0DMT7</accession>
<dbReference type="OMA" id="HKVKDNQ"/>
<keyword evidence="2" id="KW-1185">Reference proteome</keyword>
<protein>
    <recommendedName>
        <fullName evidence="3">SET domain-containing protein</fullName>
    </recommendedName>
</protein>
<dbReference type="eggNOG" id="ENOG502QWAW">
    <property type="taxonomic scope" value="Eukaryota"/>
</dbReference>
<dbReference type="InterPro" id="IPR040415">
    <property type="entry name" value="SETD9"/>
</dbReference>
<dbReference type="RefSeq" id="XP_013761934.1">
    <property type="nucleotide sequence ID" value="XM_013906480.1"/>
</dbReference>
<sequence>MQALRSGWNKVVRALADRVSTGLQSGEGGRAAVERHDVFRALVLTTHQAGVSAGEAVRAHDGAVEIEGVGRGGEDEAAFVAAQPPGLLKEVVAKLVGRQVDALFEQVVAARGDMGVEADSAPREVVGSVVVESGGAPWTLTVKPSSVAHPAAGLGVFVERRGAGVIKAGTVLGFYPGIVYPPLDMRLMPNFPNVDADNDYLMARFDNTVLDAKGVFGAGISADEFALRLRKRRQMQQTGKSQLVHAAGAAQARVNPFALMHFVNHPAASTGLEPNVMWLGFDFMESMPGAHRAFIPNVYVRKQRTLMTTAGLGVIQQGMVMLATRDIDVDAAELFMDYRYNPSLDHPEWYEPVPGSMAAERWEQK</sequence>
<evidence type="ECO:0000313" key="2">
    <source>
        <dbReference type="Proteomes" id="UP000054408"/>
    </source>
</evidence>
<gene>
    <name evidence="1" type="ORF">AMSG_01327</name>
</gene>
<evidence type="ECO:0008006" key="3">
    <source>
        <dbReference type="Google" id="ProtNLM"/>
    </source>
</evidence>
<dbReference type="PANTHER" id="PTHR33524:SF1">
    <property type="entry name" value="SET DOMAIN-CONTAINING PROTEIN"/>
    <property type="match status" value="1"/>
</dbReference>
<dbReference type="EMBL" id="GL349437">
    <property type="protein sequence ID" value="KNC53617.1"/>
    <property type="molecule type" value="Genomic_DNA"/>
</dbReference>
<dbReference type="OrthoDB" id="442460at2759"/>
<dbReference type="AlphaFoldDB" id="A0A0L0DMT7"/>
<reference evidence="1 2" key="1">
    <citation type="submission" date="2010-05" db="EMBL/GenBank/DDBJ databases">
        <title>The Genome Sequence of Thecamonas trahens ATCC 50062.</title>
        <authorList>
            <consortium name="The Broad Institute Genome Sequencing Platform"/>
            <person name="Russ C."/>
            <person name="Cuomo C."/>
            <person name="Shea T."/>
            <person name="Young S.K."/>
            <person name="Zeng Q."/>
            <person name="Koehrsen M."/>
            <person name="Haas B."/>
            <person name="Borodovsky M."/>
            <person name="Guigo R."/>
            <person name="Alvarado L."/>
            <person name="Berlin A."/>
            <person name="Bochicchio J."/>
            <person name="Borenstein D."/>
            <person name="Chapman S."/>
            <person name="Chen Z."/>
            <person name="Freedman E."/>
            <person name="Gellesch M."/>
            <person name="Goldberg J."/>
            <person name="Griggs A."/>
            <person name="Gujja S."/>
            <person name="Heilman E."/>
            <person name="Heiman D."/>
            <person name="Hepburn T."/>
            <person name="Howarth C."/>
            <person name="Jen D."/>
            <person name="Larson L."/>
            <person name="Mehta T."/>
            <person name="Park D."/>
            <person name="Pearson M."/>
            <person name="Roberts A."/>
            <person name="Saif S."/>
            <person name="Shenoy N."/>
            <person name="Sisk P."/>
            <person name="Stolte C."/>
            <person name="Sykes S."/>
            <person name="Thomson T."/>
            <person name="Walk T."/>
            <person name="White J."/>
            <person name="Yandava C."/>
            <person name="Burger G."/>
            <person name="Gray M.W."/>
            <person name="Holland P.W.H."/>
            <person name="King N."/>
            <person name="Lang F.B.F."/>
            <person name="Roger A.J."/>
            <person name="Ruiz-Trillo I."/>
            <person name="Lander E."/>
            <person name="Nusbaum C."/>
        </authorList>
    </citation>
    <scope>NUCLEOTIDE SEQUENCE [LARGE SCALE GENOMIC DNA]</scope>
    <source>
        <strain evidence="1 2">ATCC 50062</strain>
    </source>
</reference>
<dbReference type="GeneID" id="25561082"/>
<evidence type="ECO:0000313" key="1">
    <source>
        <dbReference type="EMBL" id="KNC53617.1"/>
    </source>
</evidence>
<proteinExistence type="predicted"/>
<name>A0A0L0DMT7_THETB</name>
<dbReference type="Proteomes" id="UP000054408">
    <property type="component" value="Unassembled WGS sequence"/>
</dbReference>
<dbReference type="PANTHER" id="PTHR33524">
    <property type="entry name" value="C5ORF35"/>
    <property type="match status" value="1"/>
</dbReference>